<reference evidence="1 2" key="1">
    <citation type="journal article" date="2022" name="Plant J.">
        <title>Chromosome-level genome of Camellia lanceoleosa provides a valuable resource for understanding genome evolution and self-incompatibility.</title>
        <authorList>
            <person name="Gong W."/>
            <person name="Xiao S."/>
            <person name="Wang L."/>
            <person name="Liao Z."/>
            <person name="Chang Y."/>
            <person name="Mo W."/>
            <person name="Hu G."/>
            <person name="Li W."/>
            <person name="Zhao G."/>
            <person name="Zhu H."/>
            <person name="Hu X."/>
            <person name="Ji K."/>
            <person name="Xiang X."/>
            <person name="Song Q."/>
            <person name="Yuan D."/>
            <person name="Jin S."/>
            <person name="Zhang L."/>
        </authorList>
    </citation>
    <scope>NUCLEOTIDE SEQUENCE [LARGE SCALE GENOMIC DNA]</scope>
    <source>
        <strain evidence="1">SQ_2022a</strain>
    </source>
</reference>
<comment type="caution">
    <text evidence="1">The sequence shown here is derived from an EMBL/GenBank/DDBJ whole genome shotgun (WGS) entry which is preliminary data.</text>
</comment>
<dbReference type="Proteomes" id="UP001060215">
    <property type="component" value="Chromosome 13"/>
</dbReference>
<evidence type="ECO:0000313" key="2">
    <source>
        <dbReference type="Proteomes" id="UP001060215"/>
    </source>
</evidence>
<keyword evidence="2" id="KW-1185">Reference proteome</keyword>
<name>A0ACC0FSG7_9ERIC</name>
<proteinExistence type="predicted"/>
<sequence length="76" mass="8549">MVTMCVNNKRDCQDCLTVASANIKICPPNADGRVIDAVVFLDTRILPSLLITRQLISTPFMEEEEAQARRMPLLEE</sequence>
<accession>A0ACC0FSG7</accession>
<organism evidence="1 2">
    <name type="scientific">Camellia lanceoleosa</name>
    <dbReference type="NCBI Taxonomy" id="1840588"/>
    <lineage>
        <taxon>Eukaryota</taxon>
        <taxon>Viridiplantae</taxon>
        <taxon>Streptophyta</taxon>
        <taxon>Embryophyta</taxon>
        <taxon>Tracheophyta</taxon>
        <taxon>Spermatophyta</taxon>
        <taxon>Magnoliopsida</taxon>
        <taxon>eudicotyledons</taxon>
        <taxon>Gunneridae</taxon>
        <taxon>Pentapetalae</taxon>
        <taxon>asterids</taxon>
        <taxon>Ericales</taxon>
        <taxon>Theaceae</taxon>
        <taxon>Camellia</taxon>
    </lineage>
</organism>
<dbReference type="EMBL" id="CM045770">
    <property type="protein sequence ID" value="KAI7991737.1"/>
    <property type="molecule type" value="Genomic_DNA"/>
</dbReference>
<gene>
    <name evidence="1" type="ORF">LOK49_LG12G02912</name>
</gene>
<protein>
    <submittedName>
        <fullName evidence="1">Uncharacterized protein</fullName>
    </submittedName>
</protein>
<evidence type="ECO:0000313" key="1">
    <source>
        <dbReference type="EMBL" id="KAI7991737.1"/>
    </source>
</evidence>